<comment type="caution">
    <text evidence="1">The sequence shown here is derived from an EMBL/GenBank/DDBJ whole genome shotgun (WGS) entry which is preliminary data.</text>
</comment>
<dbReference type="RefSeq" id="WP_385878240.1">
    <property type="nucleotide sequence ID" value="NZ_JBHLXE010000111.1"/>
</dbReference>
<gene>
    <name evidence="1" type="primary">mobI</name>
    <name evidence="1" type="ORF">ACFFIT_12755</name>
</gene>
<keyword evidence="2" id="KW-1185">Reference proteome</keyword>
<dbReference type="Proteomes" id="UP001589758">
    <property type="component" value="Unassembled WGS sequence"/>
</dbReference>
<protein>
    <submittedName>
        <fullName evidence="1">Conjugative transfer protein MobI(A/C)</fullName>
    </submittedName>
</protein>
<name>A0ABV6CE87_9GAMM</name>
<dbReference type="InterPro" id="IPR045809">
    <property type="entry name" value="MobI"/>
</dbReference>
<proteinExistence type="predicted"/>
<accession>A0ABV6CE87</accession>
<evidence type="ECO:0000313" key="1">
    <source>
        <dbReference type="EMBL" id="MFC0180942.1"/>
    </source>
</evidence>
<dbReference type="EMBL" id="JBHLXE010000111">
    <property type="protein sequence ID" value="MFC0180942.1"/>
    <property type="molecule type" value="Genomic_DNA"/>
</dbReference>
<dbReference type="Pfam" id="PF19456">
    <property type="entry name" value="MobI"/>
    <property type="match status" value="1"/>
</dbReference>
<evidence type="ECO:0000313" key="2">
    <source>
        <dbReference type="Proteomes" id="UP001589758"/>
    </source>
</evidence>
<reference evidence="1 2" key="1">
    <citation type="submission" date="2024-09" db="EMBL/GenBank/DDBJ databases">
        <authorList>
            <person name="Sun Q."/>
            <person name="Mori K."/>
        </authorList>
    </citation>
    <scope>NUCLEOTIDE SEQUENCE [LARGE SCALE GENOMIC DNA]</scope>
    <source>
        <strain evidence="1 2">CCM 8545</strain>
    </source>
</reference>
<sequence length="167" mass="19942">MPQLKDECLFENSKEKVFKDKMRGYERLFLEELNVRIDDEIKWLLSQANYLVNDHLILRYSSLKSDQHDSNIQSNEVMLFVKIAIKKKGFTIEWFLQYFSVKEIKKKALIIPLKMNKKKMSYSFGLTSGVPAWEREHATFIEEKFCLIRKRLNVLLKIHQQLIQKAN</sequence>
<organism evidence="1 2">
    <name type="scientific">Thorsellia kenyensis</name>
    <dbReference type="NCBI Taxonomy" id="1549888"/>
    <lineage>
        <taxon>Bacteria</taxon>
        <taxon>Pseudomonadati</taxon>
        <taxon>Pseudomonadota</taxon>
        <taxon>Gammaproteobacteria</taxon>
        <taxon>Enterobacterales</taxon>
        <taxon>Thorselliaceae</taxon>
        <taxon>Thorsellia</taxon>
    </lineage>
</organism>